<dbReference type="AlphaFoldDB" id="A0A6P2C138"/>
<dbReference type="Proteomes" id="UP000460272">
    <property type="component" value="Unassembled WGS sequence"/>
</dbReference>
<sequence length="191" mass="20869">MAARSKARKRALDILFEAELRGLPTLELLSERQSVGDVPVQPYAAELVRGVATHSERIDELISWNLVDWTLERMPAVDRNLLRIGVYELLWADDVPDGVAISEAVALAQDLSTDNSPPFVNGVLARIKADKPGLSLDPDPSALGPDLEAGEDGDEDPYGDDDDDDIDPYADEDDDTQNPAQGTAPEPRRRP</sequence>
<dbReference type="GO" id="GO:0031564">
    <property type="term" value="P:transcription antitermination"/>
    <property type="evidence" value="ECO:0007669"/>
    <property type="project" value="UniProtKB-KW"/>
</dbReference>
<evidence type="ECO:0000259" key="8">
    <source>
        <dbReference type="Pfam" id="PF01029"/>
    </source>
</evidence>
<keyword evidence="4 6" id="KW-0805">Transcription regulation</keyword>
<dbReference type="Gene3D" id="1.10.940.10">
    <property type="entry name" value="NusB-like"/>
    <property type="match status" value="1"/>
</dbReference>
<protein>
    <recommendedName>
        <fullName evidence="6">Transcription antitermination protein NusB</fullName>
    </recommendedName>
    <alternativeName>
        <fullName evidence="6">Antitermination factor NusB</fullName>
    </alternativeName>
</protein>
<feature type="compositionally biased region" description="Acidic residues" evidence="7">
    <location>
        <begin position="148"/>
        <end position="176"/>
    </location>
</feature>
<dbReference type="PANTHER" id="PTHR11078:SF3">
    <property type="entry name" value="ANTITERMINATION NUSB DOMAIN-CONTAINING PROTEIN"/>
    <property type="match status" value="1"/>
</dbReference>
<keyword evidence="5 6" id="KW-0804">Transcription</keyword>
<dbReference type="EMBL" id="RPFW01000004">
    <property type="protein sequence ID" value="TVZ03173.1"/>
    <property type="molecule type" value="Genomic_DNA"/>
</dbReference>
<evidence type="ECO:0000256" key="5">
    <source>
        <dbReference type="ARBA" id="ARBA00023163"/>
    </source>
</evidence>
<dbReference type="GO" id="GO:0003723">
    <property type="term" value="F:RNA binding"/>
    <property type="evidence" value="ECO:0007669"/>
    <property type="project" value="UniProtKB-UniRule"/>
</dbReference>
<dbReference type="SUPFAM" id="SSF48013">
    <property type="entry name" value="NusB-like"/>
    <property type="match status" value="1"/>
</dbReference>
<dbReference type="NCBIfam" id="TIGR01951">
    <property type="entry name" value="nusB"/>
    <property type="match status" value="1"/>
</dbReference>
<gene>
    <name evidence="6 9" type="primary">nusB</name>
    <name evidence="9" type="ORF">EAS64_22290</name>
</gene>
<dbReference type="CDD" id="cd00619">
    <property type="entry name" value="Terminator_NusB"/>
    <property type="match status" value="1"/>
</dbReference>
<dbReference type="InterPro" id="IPR006027">
    <property type="entry name" value="NusB_RsmB_TIM44"/>
</dbReference>
<name>A0A6P2C138_9ACTN</name>
<evidence type="ECO:0000256" key="6">
    <source>
        <dbReference type="HAMAP-Rule" id="MF_00073"/>
    </source>
</evidence>
<dbReference type="GO" id="GO:0005829">
    <property type="term" value="C:cytosol"/>
    <property type="evidence" value="ECO:0007669"/>
    <property type="project" value="TreeGrafter"/>
</dbReference>
<evidence type="ECO:0000256" key="3">
    <source>
        <dbReference type="ARBA" id="ARBA00022884"/>
    </source>
</evidence>
<comment type="caution">
    <text evidence="9">The sequence shown here is derived from an EMBL/GenBank/DDBJ whole genome shotgun (WGS) entry which is preliminary data.</text>
</comment>
<keyword evidence="3 6" id="KW-0694">RNA-binding</keyword>
<dbReference type="OrthoDB" id="3528057at2"/>
<dbReference type="Pfam" id="PF01029">
    <property type="entry name" value="NusB"/>
    <property type="match status" value="1"/>
</dbReference>
<evidence type="ECO:0000256" key="2">
    <source>
        <dbReference type="ARBA" id="ARBA00022814"/>
    </source>
</evidence>
<keyword evidence="10" id="KW-1185">Reference proteome</keyword>
<accession>A0A6P2C138</accession>
<dbReference type="InterPro" id="IPR035926">
    <property type="entry name" value="NusB-like_sf"/>
</dbReference>
<evidence type="ECO:0000256" key="1">
    <source>
        <dbReference type="ARBA" id="ARBA00005952"/>
    </source>
</evidence>
<comment type="similarity">
    <text evidence="1 6">Belongs to the NusB family.</text>
</comment>
<dbReference type="HAMAP" id="MF_00073">
    <property type="entry name" value="NusB"/>
    <property type="match status" value="1"/>
</dbReference>
<proteinExistence type="inferred from homology"/>
<evidence type="ECO:0000256" key="7">
    <source>
        <dbReference type="SAM" id="MobiDB-lite"/>
    </source>
</evidence>
<feature type="region of interest" description="Disordered" evidence="7">
    <location>
        <begin position="131"/>
        <end position="191"/>
    </location>
</feature>
<comment type="function">
    <text evidence="6">Involved in transcription antitermination. Required for transcription of ribosomal RNA (rRNA) genes. Binds specifically to the boxA antiterminator sequence of the ribosomal RNA (rrn) operons.</text>
</comment>
<dbReference type="GO" id="GO:0006353">
    <property type="term" value="P:DNA-templated transcription termination"/>
    <property type="evidence" value="ECO:0007669"/>
    <property type="project" value="UniProtKB-UniRule"/>
</dbReference>
<feature type="domain" description="NusB/RsmB/TIM44" evidence="8">
    <location>
        <begin position="6"/>
        <end position="127"/>
    </location>
</feature>
<evidence type="ECO:0000313" key="10">
    <source>
        <dbReference type="Proteomes" id="UP000460272"/>
    </source>
</evidence>
<dbReference type="RefSeq" id="WP_145855684.1">
    <property type="nucleotide sequence ID" value="NZ_RPFW01000004.1"/>
</dbReference>
<evidence type="ECO:0000256" key="4">
    <source>
        <dbReference type="ARBA" id="ARBA00023015"/>
    </source>
</evidence>
<dbReference type="InterPro" id="IPR011605">
    <property type="entry name" value="NusB_fam"/>
</dbReference>
<keyword evidence="2 6" id="KW-0889">Transcription antitermination</keyword>
<evidence type="ECO:0000313" key="9">
    <source>
        <dbReference type="EMBL" id="TVZ03173.1"/>
    </source>
</evidence>
<reference evidence="9 10" key="1">
    <citation type="submission" date="2018-11" db="EMBL/GenBank/DDBJ databases">
        <title>Trebonia kvetii gen.nov., sp.nov., a novel acidophilic actinobacterium, and proposal of the new actinobacterial family Treboniaceae fam. nov.</title>
        <authorList>
            <person name="Rapoport D."/>
            <person name="Sagova-Mareckova M."/>
            <person name="Sedlacek I."/>
            <person name="Provaznik J."/>
            <person name="Kralova S."/>
            <person name="Pavlinic D."/>
            <person name="Benes V."/>
            <person name="Kopecky J."/>
        </authorList>
    </citation>
    <scope>NUCLEOTIDE SEQUENCE [LARGE SCALE GENOMIC DNA]</scope>
    <source>
        <strain evidence="9 10">15Tr583</strain>
    </source>
</reference>
<dbReference type="PANTHER" id="PTHR11078">
    <property type="entry name" value="N UTILIZATION SUBSTANCE PROTEIN B-RELATED"/>
    <property type="match status" value="1"/>
</dbReference>
<organism evidence="9 10">
    <name type="scientific">Trebonia kvetii</name>
    <dbReference type="NCBI Taxonomy" id="2480626"/>
    <lineage>
        <taxon>Bacteria</taxon>
        <taxon>Bacillati</taxon>
        <taxon>Actinomycetota</taxon>
        <taxon>Actinomycetes</taxon>
        <taxon>Streptosporangiales</taxon>
        <taxon>Treboniaceae</taxon>
        <taxon>Trebonia</taxon>
    </lineage>
</organism>